<evidence type="ECO:0000256" key="1">
    <source>
        <dbReference type="ARBA" id="ARBA00023015"/>
    </source>
</evidence>
<evidence type="ECO:0000313" key="6">
    <source>
        <dbReference type="EMBL" id="XFO74763.1"/>
    </source>
</evidence>
<dbReference type="Gene3D" id="3.40.50.10490">
    <property type="entry name" value="Glucose-6-phosphate isomerase like protein, domain 1"/>
    <property type="match status" value="1"/>
</dbReference>
<evidence type="ECO:0000259" key="4">
    <source>
        <dbReference type="PROSITE" id="PS51071"/>
    </source>
</evidence>
<keyword evidence="1" id="KW-0805">Transcription regulation</keyword>
<dbReference type="InterPro" id="IPR000281">
    <property type="entry name" value="HTH_RpiR"/>
</dbReference>
<dbReference type="PANTHER" id="PTHR30514">
    <property type="entry name" value="GLUCOKINASE"/>
    <property type="match status" value="1"/>
</dbReference>
<evidence type="ECO:0000313" key="7">
    <source>
        <dbReference type="Proteomes" id="UP000216052"/>
    </source>
</evidence>
<name>A0ABZ3J9K5_SPOA4</name>
<dbReference type="InterPro" id="IPR001347">
    <property type="entry name" value="SIS_dom"/>
</dbReference>
<accession>A0ABZ3J9K5</accession>
<dbReference type="InterPro" id="IPR035472">
    <property type="entry name" value="RpiR-like_SIS"/>
</dbReference>
<dbReference type="PROSITE" id="PS51071">
    <property type="entry name" value="HTH_RPIR"/>
    <property type="match status" value="1"/>
</dbReference>
<reference evidence="6" key="1">
    <citation type="submission" date="2024-05" db="EMBL/GenBank/DDBJ databases">
        <title>Isolation and characterization of Sporomusa carbonis sp. nov., a carboxydotrophic hydrogenogen in the genus of Sporomusa isolated from a charcoal burning pile.</title>
        <authorList>
            <person name="Boeer T."/>
            <person name="Rosenbaum F."/>
            <person name="Eysell L."/>
            <person name="Mueller V."/>
            <person name="Daniel R."/>
            <person name="Poehlein A."/>
        </authorList>
    </citation>
    <scope>NUCLEOTIDE SEQUENCE [LARGE SCALE GENOMIC DNA]</scope>
    <source>
        <strain evidence="6">DSM 3132</strain>
    </source>
</reference>
<gene>
    <name evidence="6" type="primary">ybbH</name>
    <name evidence="6" type="ORF">SPACI_048740</name>
</gene>
<dbReference type="SUPFAM" id="SSF46689">
    <property type="entry name" value="Homeodomain-like"/>
    <property type="match status" value="1"/>
</dbReference>
<dbReference type="EMBL" id="CP155571">
    <property type="protein sequence ID" value="XFO74763.1"/>
    <property type="molecule type" value="Genomic_DNA"/>
</dbReference>
<keyword evidence="7" id="KW-1185">Reference proteome</keyword>
<dbReference type="Pfam" id="PF01418">
    <property type="entry name" value="HTH_6"/>
    <property type="match status" value="1"/>
</dbReference>
<dbReference type="InterPro" id="IPR009057">
    <property type="entry name" value="Homeodomain-like_sf"/>
</dbReference>
<evidence type="ECO:0000256" key="2">
    <source>
        <dbReference type="ARBA" id="ARBA00023125"/>
    </source>
</evidence>
<dbReference type="PANTHER" id="PTHR30514:SF1">
    <property type="entry name" value="HTH-TYPE TRANSCRIPTIONAL REGULATOR HEXR-RELATED"/>
    <property type="match status" value="1"/>
</dbReference>
<evidence type="ECO:0000256" key="3">
    <source>
        <dbReference type="ARBA" id="ARBA00023163"/>
    </source>
</evidence>
<dbReference type="PROSITE" id="PS51464">
    <property type="entry name" value="SIS"/>
    <property type="match status" value="1"/>
</dbReference>
<proteinExistence type="predicted"/>
<dbReference type="Proteomes" id="UP000216052">
    <property type="component" value="Chromosome"/>
</dbReference>
<feature type="domain" description="HTH rpiR-type" evidence="4">
    <location>
        <begin position="3"/>
        <end position="79"/>
    </location>
</feature>
<keyword evidence="3" id="KW-0804">Transcription</keyword>
<evidence type="ECO:0000259" key="5">
    <source>
        <dbReference type="PROSITE" id="PS51464"/>
    </source>
</evidence>
<keyword evidence="2" id="KW-0238">DNA-binding</keyword>
<dbReference type="Gene3D" id="1.10.10.10">
    <property type="entry name" value="Winged helix-like DNA-binding domain superfamily/Winged helix DNA-binding domain"/>
    <property type="match status" value="1"/>
</dbReference>
<dbReference type="RefSeq" id="WP_093793973.1">
    <property type="nucleotide sequence ID" value="NZ_CP155571.1"/>
</dbReference>
<dbReference type="InterPro" id="IPR046348">
    <property type="entry name" value="SIS_dom_sf"/>
</dbReference>
<protein>
    <submittedName>
        <fullName evidence="6">HTH-type transcriptional regulator YbbH</fullName>
    </submittedName>
</protein>
<dbReference type="Pfam" id="PF01380">
    <property type="entry name" value="SIS"/>
    <property type="match status" value="1"/>
</dbReference>
<dbReference type="CDD" id="cd05013">
    <property type="entry name" value="SIS_RpiR"/>
    <property type="match status" value="1"/>
</dbReference>
<dbReference type="InterPro" id="IPR047640">
    <property type="entry name" value="RpiR-like"/>
</dbReference>
<sequence length="281" mass="30769">MSIPAITAIKNQLPSLTEAESKIAHYILNNVEDIIYLTVGELASRADSSEATVVRFCKSVGYKGFQDLKINFAKYIVNPQKVILEDYDVNDTLRVIKRKVFQSRIQAISDTLAVLNDDEFERAVAAINTANRLEFYGTGASAYVGINMKHQFLKIGKKCGTELDTDTQAISASLLGPGDVAIGISHTGSSVQTIRCLRLAKEVGATTIALTNQAKSPILKVSDIVLFTAAKETNYKYEGSASRLAEFTVLDALLIAYTMNRYEECKNAMYITRSATSDGKI</sequence>
<organism evidence="6 7">
    <name type="scientific">Sporomusa acidovorans (strain ATCC 49682 / DSM 3132 / Mol)</name>
    <dbReference type="NCBI Taxonomy" id="1123286"/>
    <lineage>
        <taxon>Bacteria</taxon>
        <taxon>Bacillati</taxon>
        <taxon>Bacillota</taxon>
        <taxon>Negativicutes</taxon>
        <taxon>Selenomonadales</taxon>
        <taxon>Sporomusaceae</taxon>
        <taxon>Sporomusa</taxon>
    </lineage>
</organism>
<dbReference type="SUPFAM" id="SSF53697">
    <property type="entry name" value="SIS domain"/>
    <property type="match status" value="1"/>
</dbReference>
<dbReference type="InterPro" id="IPR036388">
    <property type="entry name" value="WH-like_DNA-bd_sf"/>
</dbReference>
<feature type="domain" description="SIS" evidence="5">
    <location>
        <begin position="123"/>
        <end position="264"/>
    </location>
</feature>